<organism evidence="8 9">
    <name type="scientific">Candidatus Magnetaquiglobus chichijimensis</name>
    <dbReference type="NCBI Taxonomy" id="3141448"/>
    <lineage>
        <taxon>Bacteria</taxon>
        <taxon>Pseudomonadati</taxon>
        <taxon>Pseudomonadota</taxon>
        <taxon>Magnetococcia</taxon>
        <taxon>Magnetococcales</taxon>
        <taxon>Candidatus Magnetaquicoccaceae</taxon>
        <taxon>Candidatus Magnetaquiglobus</taxon>
    </lineage>
</organism>
<gene>
    <name evidence="8" type="primary">rcsC_46</name>
    <name evidence="8" type="ORF">SIID45300_01645</name>
</gene>
<dbReference type="InterPro" id="IPR036457">
    <property type="entry name" value="PPM-type-like_dom_sf"/>
</dbReference>
<feature type="modified residue" description="4-aspartylphosphate" evidence="6">
    <location>
        <position position="62"/>
    </location>
</feature>
<dbReference type="SUPFAM" id="SSF81606">
    <property type="entry name" value="PP2C-like"/>
    <property type="match status" value="1"/>
</dbReference>
<dbReference type="InterPro" id="IPR001789">
    <property type="entry name" value="Sig_transdc_resp-reg_receiver"/>
</dbReference>
<dbReference type="GO" id="GO:0004673">
    <property type="term" value="F:protein histidine kinase activity"/>
    <property type="evidence" value="ECO:0007669"/>
    <property type="project" value="UniProtKB-EC"/>
</dbReference>
<dbReference type="Gene3D" id="3.60.40.10">
    <property type="entry name" value="PPM-type phosphatase domain"/>
    <property type="match status" value="1"/>
</dbReference>
<evidence type="ECO:0000256" key="6">
    <source>
        <dbReference type="PROSITE-ProRule" id="PRU00169"/>
    </source>
</evidence>
<evidence type="ECO:0000256" key="3">
    <source>
        <dbReference type="ARBA" id="ARBA00023015"/>
    </source>
</evidence>
<keyword evidence="2" id="KW-0902">Two-component regulatory system</keyword>
<dbReference type="InterPro" id="IPR011006">
    <property type="entry name" value="CheY-like_superfamily"/>
</dbReference>
<dbReference type="PANTHER" id="PTHR48111">
    <property type="entry name" value="REGULATOR OF RPOS"/>
    <property type="match status" value="1"/>
</dbReference>
<feature type="domain" description="Response regulatory" evidence="7">
    <location>
        <begin position="13"/>
        <end position="129"/>
    </location>
</feature>
<dbReference type="RefSeq" id="WP_420905020.1">
    <property type="nucleotide sequence ID" value="NZ_BAAFGK010000004.1"/>
</dbReference>
<reference evidence="8 9" key="1">
    <citation type="submission" date="2024-05" db="EMBL/GenBank/DDBJ databases">
        <authorList>
            <consortium name="Candidatus Magnetaquicoccaceae bacterium FCR-1 genome sequencing consortium"/>
            <person name="Shimoshige H."/>
            <person name="Shimamura S."/>
            <person name="Taoka A."/>
            <person name="Kobayashi H."/>
            <person name="Maekawa T."/>
        </authorList>
    </citation>
    <scope>NUCLEOTIDE SEQUENCE [LARGE SCALE GENOMIC DNA]</scope>
    <source>
        <strain evidence="8 9">FCR-1</strain>
    </source>
</reference>
<keyword evidence="3" id="KW-0805">Transcription regulation</keyword>
<dbReference type="SMART" id="SM00331">
    <property type="entry name" value="PP2C_SIG"/>
    <property type="match status" value="1"/>
</dbReference>
<comment type="caution">
    <text evidence="8">The sequence shown here is derived from an EMBL/GenBank/DDBJ whole genome shotgun (WGS) entry which is preliminary data.</text>
</comment>
<accession>A0ABQ0C8X2</accession>
<dbReference type="PANTHER" id="PTHR48111:SF1">
    <property type="entry name" value="TWO-COMPONENT RESPONSE REGULATOR ORR33"/>
    <property type="match status" value="1"/>
</dbReference>
<evidence type="ECO:0000256" key="5">
    <source>
        <dbReference type="ARBA" id="ARBA00023163"/>
    </source>
</evidence>
<keyword evidence="1 6" id="KW-0597">Phosphoprotein</keyword>
<evidence type="ECO:0000313" key="9">
    <source>
        <dbReference type="Proteomes" id="UP001628193"/>
    </source>
</evidence>
<proteinExistence type="predicted"/>
<name>A0ABQ0C8X2_9PROT</name>
<dbReference type="SUPFAM" id="SSF52172">
    <property type="entry name" value="CheY-like"/>
    <property type="match status" value="1"/>
</dbReference>
<keyword evidence="9" id="KW-1185">Reference proteome</keyword>
<evidence type="ECO:0000259" key="7">
    <source>
        <dbReference type="PROSITE" id="PS50110"/>
    </source>
</evidence>
<dbReference type="SMART" id="SM00448">
    <property type="entry name" value="REC"/>
    <property type="match status" value="1"/>
</dbReference>
<dbReference type="Gene3D" id="3.40.50.2300">
    <property type="match status" value="1"/>
</dbReference>
<dbReference type="InterPro" id="IPR001932">
    <property type="entry name" value="PPM-type_phosphatase-like_dom"/>
</dbReference>
<evidence type="ECO:0000313" key="8">
    <source>
        <dbReference type="EMBL" id="GAB0057321.1"/>
    </source>
</evidence>
<reference evidence="8 9" key="2">
    <citation type="submission" date="2024-09" db="EMBL/GenBank/DDBJ databases">
        <title>Draft genome sequence of Candidatus Magnetaquicoccaceae bacterium FCR-1.</title>
        <authorList>
            <person name="Shimoshige H."/>
            <person name="Shimamura S."/>
            <person name="Taoka A."/>
            <person name="Kobayashi H."/>
            <person name="Maekawa T."/>
        </authorList>
    </citation>
    <scope>NUCLEOTIDE SEQUENCE [LARGE SCALE GENOMIC DNA]</scope>
    <source>
        <strain evidence="8 9">FCR-1</strain>
    </source>
</reference>
<evidence type="ECO:0000256" key="2">
    <source>
        <dbReference type="ARBA" id="ARBA00023012"/>
    </source>
</evidence>
<dbReference type="Pfam" id="PF07228">
    <property type="entry name" value="SpoIIE"/>
    <property type="match status" value="1"/>
</dbReference>
<dbReference type="PROSITE" id="PS50110">
    <property type="entry name" value="RESPONSE_REGULATORY"/>
    <property type="match status" value="1"/>
</dbReference>
<dbReference type="EC" id="2.7.13.3" evidence="8"/>
<dbReference type="EMBL" id="BAAFGK010000004">
    <property type="protein sequence ID" value="GAB0057321.1"/>
    <property type="molecule type" value="Genomic_DNA"/>
</dbReference>
<evidence type="ECO:0000256" key="4">
    <source>
        <dbReference type="ARBA" id="ARBA00023125"/>
    </source>
</evidence>
<keyword evidence="8" id="KW-0808">Transferase</keyword>
<keyword evidence="8" id="KW-0418">Kinase</keyword>
<sequence>MRATKISNKNKPIILVVDDTPENIDVLKGALIDHYQVRPAPNGAIALRAARVQPLPDLVLLDIMMPGMDGYEVCRRLKEDPVTSAIPVIFVTAKSEVEDELNGLSLGAVDYIIKPFSIPIVLARVTTHLALRKAHRELDDRNRFLSEERELIEQIIVKMRRADRLDDRYLRCLVTPVETTAGDQLLASFAPDGRQLVLLGDFTGHGLTAAIGGPLVGHLFISGVKRGESGGDLLKEINQQLNARMPTGIFFGACLAEISADRRQARLWNAAMPDIPRLRGDAVLDRFSSNMLALGIVPWSEDPEPMTIDLEPEDRIYLYSDGIIEAIDANEVPFGDERLEETLIHIVAQGTPLELLIDRLNAHAGKSTHDDDITLAEIRAG</sequence>
<protein>
    <submittedName>
        <fullName evidence="8">Sensor histidine kinase RcsC</fullName>
        <ecNumber evidence="8">2.7.13.3</ecNumber>
    </submittedName>
</protein>
<keyword evidence="4" id="KW-0238">DNA-binding</keyword>
<evidence type="ECO:0000256" key="1">
    <source>
        <dbReference type="ARBA" id="ARBA00022553"/>
    </source>
</evidence>
<dbReference type="Pfam" id="PF00072">
    <property type="entry name" value="Response_reg"/>
    <property type="match status" value="1"/>
</dbReference>
<dbReference type="InterPro" id="IPR039420">
    <property type="entry name" value="WalR-like"/>
</dbReference>
<keyword evidence="5" id="KW-0804">Transcription</keyword>
<dbReference type="CDD" id="cd19920">
    <property type="entry name" value="REC_PA4781-like"/>
    <property type="match status" value="1"/>
</dbReference>
<dbReference type="Proteomes" id="UP001628193">
    <property type="component" value="Unassembled WGS sequence"/>
</dbReference>